<keyword evidence="3" id="KW-0687">Ribonucleoprotein</keyword>
<feature type="compositionally biased region" description="Basic and acidic residues" evidence="6">
    <location>
        <begin position="106"/>
        <end position="115"/>
    </location>
</feature>
<evidence type="ECO:0000313" key="8">
    <source>
        <dbReference type="Proteomes" id="UP000230137"/>
    </source>
</evidence>
<sequence length="130" mass="14972">MTETKNVKRQYYQGTGRRKRTVATIRIYKSKKVSTINLKEIEKLDKYIENVFKSVGMDGRFSISIITKGGGFSSRKDAIAMGIARALVDYDKTLKPTLRKLGYLTRDPREKERKKPGLKSARKAPQWSKR</sequence>
<dbReference type="InterPro" id="IPR000754">
    <property type="entry name" value="Ribosomal_uS9"/>
</dbReference>
<comment type="caution">
    <text evidence="7">The sequence shown here is derived from an EMBL/GenBank/DDBJ whole genome shotgun (WGS) entry which is preliminary data.</text>
</comment>
<evidence type="ECO:0000256" key="1">
    <source>
        <dbReference type="ARBA" id="ARBA00005251"/>
    </source>
</evidence>
<dbReference type="PANTHER" id="PTHR21569">
    <property type="entry name" value="RIBOSOMAL PROTEIN S9"/>
    <property type="match status" value="1"/>
</dbReference>
<dbReference type="GO" id="GO:0003723">
    <property type="term" value="F:RNA binding"/>
    <property type="evidence" value="ECO:0007669"/>
    <property type="project" value="TreeGrafter"/>
</dbReference>
<dbReference type="Proteomes" id="UP000230137">
    <property type="component" value="Unassembled WGS sequence"/>
</dbReference>
<organism evidence="7 8">
    <name type="scientific">Candidatus Berkelbacteria bacterium CG_4_10_14_0_2_um_filter_35_9_33_12</name>
    <dbReference type="NCBI Taxonomy" id="1974499"/>
    <lineage>
        <taxon>Bacteria</taxon>
        <taxon>Candidatus Berkelbacteria</taxon>
    </lineage>
</organism>
<dbReference type="NCBIfam" id="NF001099">
    <property type="entry name" value="PRK00132.1"/>
    <property type="match status" value="1"/>
</dbReference>
<keyword evidence="2 7" id="KW-0689">Ribosomal protein</keyword>
<reference evidence="8" key="1">
    <citation type="submission" date="2017-09" db="EMBL/GenBank/DDBJ databases">
        <title>Depth-based differentiation of microbial function through sediment-hosted aquifers and enrichment of novel symbionts in the deep terrestrial subsurface.</title>
        <authorList>
            <person name="Probst A.J."/>
            <person name="Ladd B."/>
            <person name="Jarett J.K."/>
            <person name="Geller-Mcgrath D.E."/>
            <person name="Sieber C.M.K."/>
            <person name="Emerson J.B."/>
            <person name="Anantharaman K."/>
            <person name="Thomas B.C."/>
            <person name="Malmstrom R."/>
            <person name="Stieglmeier M."/>
            <person name="Klingl A."/>
            <person name="Woyke T."/>
            <person name="Ryan C.M."/>
            <person name="Banfield J.F."/>
        </authorList>
    </citation>
    <scope>NUCLEOTIDE SEQUENCE [LARGE SCALE GENOMIC DNA]</scope>
</reference>
<dbReference type="PANTHER" id="PTHR21569:SF1">
    <property type="entry name" value="SMALL RIBOSOMAL SUBUNIT PROTEIN US9M"/>
    <property type="match status" value="1"/>
</dbReference>
<dbReference type="EMBL" id="PFQF01000015">
    <property type="protein sequence ID" value="PJA20780.1"/>
    <property type="molecule type" value="Genomic_DNA"/>
</dbReference>
<feature type="region of interest" description="Disordered" evidence="6">
    <location>
        <begin position="102"/>
        <end position="130"/>
    </location>
</feature>
<evidence type="ECO:0000256" key="6">
    <source>
        <dbReference type="SAM" id="MobiDB-lite"/>
    </source>
</evidence>
<gene>
    <name evidence="7" type="ORF">COX60_00855</name>
</gene>
<evidence type="ECO:0000256" key="4">
    <source>
        <dbReference type="ARBA" id="ARBA00035259"/>
    </source>
</evidence>
<dbReference type="Gene3D" id="3.30.230.10">
    <property type="match status" value="1"/>
</dbReference>
<dbReference type="InterPro" id="IPR014721">
    <property type="entry name" value="Ribsml_uS5_D2-typ_fold_subgr"/>
</dbReference>
<evidence type="ECO:0000256" key="3">
    <source>
        <dbReference type="ARBA" id="ARBA00023274"/>
    </source>
</evidence>
<dbReference type="GO" id="GO:0022627">
    <property type="term" value="C:cytosolic small ribosomal subunit"/>
    <property type="evidence" value="ECO:0007669"/>
    <property type="project" value="TreeGrafter"/>
</dbReference>
<evidence type="ECO:0000256" key="2">
    <source>
        <dbReference type="ARBA" id="ARBA00022980"/>
    </source>
</evidence>
<dbReference type="GO" id="GO:0003735">
    <property type="term" value="F:structural constituent of ribosome"/>
    <property type="evidence" value="ECO:0007669"/>
    <property type="project" value="InterPro"/>
</dbReference>
<feature type="compositionally biased region" description="Basic residues" evidence="6">
    <location>
        <begin position="116"/>
        <end position="130"/>
    </location>
</feature>
<evidence type="ECO:0000313" key="7">
    <source>
        <dbReference type="EMBL" id="PJA20780.1"/>
    </source>
</evidence>
<dbReference type="AlphaFoldDB" id="A0A2M7W4M9"/>
<name>A0A2M7W4M9_9BACT</name>
<dbReference type="GO" id="GO:0006412">
    <property type="term" value="P:translation"/>
    <property type="evidence" value="ECO:0007669"/>
    <property type="project" value="InterPro"/>
</dbReference>
<proteinExistence type="inferred from homology"/>
<accession>A0A2M7W4M9</accession>
<comment type="similarity">
    <text evidence="1">Belongs to the universal ribosomal protein uS9 family.</text>
</comment>
<dbReference type="InterPro" id="IPR023035">
    <property type="entry name" value="Ribosomal_uS9_bac/plastid"/>
</dbReference>
<protein>
    <recommendedName>
        <fullName evidence="4">Small ribosomal subunit protein uS9</fullName>
    </recommendedName>
    <alternativeName>
        <fullName evidence="5">30S ribosomal protein S9</fullName>
    </alternativeName>
</protein>
<dbReference type="InterPro" id="IPR020568">
    <property type="entry name" value="Ribosomal_Su5_D2-typ_SF"/>
</dbReference>
<dbReference type="Pfam" id="PF00380">
    <property type="entry name" value="Ribosomal_S9"/>
    <property type="match status" value="1"/>
</dbReference>
<evidence type="ECO:0000256" key="5">
    <source>
        <dbReference type="ARBA" id="ARBA00035523"/>
    </source>
</evidence>
<dbReference type="SUPFAM" id="SSF54211">
    <property type="entry name" value="Ribosomal protein S5 domain 2-like"/>
    <property type="match status" value="1"/>
</dbReference>